<dbReference type="PANTHER" id="PTHR31170">
    <property type="entry name" value="BNAC04G53230D PROTEIN"/>
    <property type="match status" value="1"/>
</dbReference>
<dbReference type="AlphaFoldDB" id="A0AAW1I298"/>
<sequence length="437" mass="50623">MFMEAKVAHNLQMEDLNYDITTSIRDELKSVPVLSPGRCIYKVPEHIRNVKEETYRPWMVSIGPIYHQHPSLQAMQKQKLRHLKRFLSQGNKAYDLDYYVAIIRQYEGDIRRCYAEEISLSSNDFIKMVLLDATFIIDLLMWSTFKFSLENHPVDGIIDVFSRVAHDLFLEENQLPFFVLDLLYDLAFGKAYPHISFVDLTWSFMDCGCMPGKEVQNTKISDIIRQNAPNIGHFVDFLRVCCLPSELRSTSKIINKYPLFPLSVSELRAVGVKFVVSESTSLLDIKFSRGVLEIPKFNVQSTTESVFKNIMVFEHCHCFLDSYFVDYIYFISSLIKTPEDVGILVRKGIIENWIGSNEAVANIFDKIAENISLCSSNFYYDDLCEKLNVHANASWHRWKAVLKEDYFGHPWAVISFIYAFVILILTFLQTLSSYKSK</sequence>
<dbReference type="Pfam" id="PF03140">
    <property type="entry name" value="DUF247"/>
    <property type="match status" value="1"/>
</dbReference>
<proteinExistence type="predicted"/>
<dbReference type="InterPro" id="IPR004158">
    <property type="entry name" value="DUF247_pln"/>
</dbReference>
<accession>A0AAW1I298</accession>
<keyword evidence="3" id="KW-1185">Reference proteome</keyword>
<feature type="transmembrane region" description="Helical" evidence="1">
    <location>
        <begin position="411"/>
        <end position="431"/>
    </location>
</feature>
<dbReference type="Proteomes" id="UP001443914">
    <property type="component" value="Unassembled WGS sequence"/>
</dbReference>
<evidence type="ECO:0000313" key="3">
    <source>
        <dbReference type="Proteomes" id="UP001443914"/>
    </source>
</evidence>
<dbReference type="PANTHER" id="PTHR31170:SF25">
    <property type="entry name" value="BNAA09G04570D PROTEIN"/>
    <property type="match status" value="1"/>
</dbReference>
<keyword evidence="1" id="KW-0812">Transmembrane</keyword>
<dbReference type="EMBL" id="JBDFQZ010000010">
    <property type="protein sequence ID" value="KAK9682658.1"/>
    <property type="molecule type" value="Genomic_DNA"/>
</dbReference>
<evidence type="ECO:0000313" key="2">
    <source>
        <dbReference type="EMBL" id="KAK9682658.1"/>
    </source>
</evidence>
<organism evidence="2 3">
    <name type="scientific">Saponaria officinalis</name>
    <name type="common">Common soapwort</name>
    <name type="synonym">Lychnis saponaria</name>
    <dbReference type="NCBI Taxonomy" id="3572"/>
    <lineage>
        <taxon>Eukaryota</taxon>
        <taxon>Viridiplantae</taxon>
        <taxon>Streptophyta</taxon>
        <taxon>Embryophyta</taxon>
        <taxon>Tracheophyta</taxon>
        <taxon>Spermatophyta</taxon>
        <taxon>Magnoliopsida</taxon>
        <taxon>eudicotyledons</taxon>
        <taxon>Gunneridae</taxon>
        <taxon>Pentapetalae</taxon>
        <taxon>Caryophyllales</taxon>
        <taxon>Caryophyllaceae</taxon>
        <taxon>Caryophylleae</taxon>
        <taxon>Saponaria</taxon>
    </lineage>
</organism>
<keyword evidence="1" id="KW-0472">Membrane</keyword>
<evidence type="ECO:0000256" key="1">
    <source>
        <dbReference type="SAM" id="Phobius"/>
    </source>
</evidence>
<keyword evidence="1" id="KW-1133">Transmembrane helix</keyword>
<gene>
    <name evidence="2" type="ORF">RND81_10G087500</name>
</gene>
<comment type="caution">
    <text evidence="2">The sequence shown here is derived from an EMBL/GenBank/DDBJ whole genome shotgun (WGS) entry which is preliminary data.</text>
</comment>
<reference evidence="2" key="1">
    <citation type="submission" date="2024-03" db="EMBL/GenBank/DDBJ databases">
        <title>WGS assembly of Saponaria officinalis var. Norfolk2.</title>
        <authorList>
            <person name="Jenkins J."/>
            <person name="Shu S."/>
            <person name="Grimwood J."/>
            <person name="Barry K."/>
            <person name="Goodstein D."/>
            <person name="Schmutz J."/>
            <person name="Leebens-Mack J."/>
            <person name="Osbourn A."/>
        </authorList>
    </citation>
    <scope>NUCLEOTIDE SEQUENCE [LARGE SCALE GENOMIC DNA]</scope>
    <source>
        <strain evidence="2">JIC</strain>
    </source>
</reference>
<protein>
    <submittedName>
        <fullName evidence="2">Uncharacterized protein</fullName>
    </submittedName>
</protein>
<name>A0AAW1I298_SAPOF</name>